<dbReference type="Ensembl" id="ENSSAUT00010000577.1">
    <property type="protein sequence ID" value="ENSSAUP00010000539.1"/>
    <property type="gene ID" value="ENSSAUG00010000315.1"/>
</dbReference>
<dbReference type="PANTHER" id="PTHR21669">
    <property type="entry name" value="CAPZ-INTERACTING PROTEIN AND RELATED PROTEINS"/>
    <property type="match status" value="1"/>
</dbReference>
<organism evidence="3 4">
    <name type="scientific">Sparus aurata</name>
    <name type="common">Gilthead sea bream</name>
    <dbReference type="NCBI Taxonomy" id="8175"/>
    <lineage>
        <taxon>Eukaryota</taxon>
        <taxon>Metazoa</taxon>
        <taxon>Chordata</taxon>
        <taxon>Craniata</taxon>
        <taxon>Vertebrata</taxon>
        <taxon>Euteleostomi</taxon>
        <taxon>Actinopterygii</taxon>
        <taxon>Neopterygii</taxon>
        <taxon>Teleostei</taxon>
        <taxon>Neoteleostei</taxon>
        <taxon>Acanthomorphata</taxon>
        <taxon>Eupercaria</taxon>
        <taxon>Spariformes</taxon>
        <taxon>Sparidae</taxon>
        <taxon>Sparus</taxon>
    </lineage>
</organism>
<dbReference type="Proteomes" id="UP000472265">
    <property type="component" value="Chromosome 1"/>
</dbReference>
<accession>A0A671TF77</accession>
<reference evidence="3" key="3">
    <citation type="submission" date="2025-09" db="UniProtKB">
        <authorList>
            <consortium name="Ensembl"/>
        </authorList>
    </citation>
    <scope>IDENTIFICATION</scope>
</reference>
<dbReference type="GeneTree" id="ENSGT00940000158857"/>
<evidence type="ECO:0000256" key="1">
    <source>
        <dbReference type="SAM" id="MobiDB-lite"/>
    </source>
</evidence>
<reference evidence="3" key="1">
    <citation type="submission" date="2021-04" db="EMBL/GenBank/DDBJ databases">
        <authorList>
            <consortium name="Wellcome Sanger Institute Data Sharing"/>
        </authorList>
    </citation>
    <scope>NUCLEOTIDE SEQUENCE [LARGE SCALE GENOMIC DNA]</scope>
</reference>
<dbReference type="PANTHER" id="PTHR21669:SF12">
    <property type="entry name" value="UBINUCLEIN-1"/>
    <property type="match status" value="1"/>
</dbReference>
<feature type="domain" description="Hpc2-related" evidence="2">
    <location>
        <begin position="117"/>
        <end position="168"/>
    </location>
</feature>
<name>A0A671TF77_SPAAU</name>
<feature type="compositionally biased region" description="Basic and acidic residues" evidence="1">
    <location>
        <begin position="35"/>
        <end position="47"/>
    </location>
</feature>
<evidence type="ECO:0000313" key="4">
    <source>
        <dbReference type="Proteomes" id="UP000472265"/>
    </source>
</evidence>
<dbReference type="OMA" id="RMERCKK"/>
<proteinExistence type="predicted"/>
<feature type="compositionally biased region" description="Polar residues" evidence="1">
    <location>
        <begin position="346"/>
        <end position="367"/>
    </location>
</feature>
<protein>
    <recommendedName>
        <fullName evidence="2">Hpc2-related domain-containing protein</fullName>
    </recommendedName>
</protein>
<dbReference type="InterPro" id="IPR014840">
    <property type="entry name" value="HRD"/>
</dbReference>
<dbReference type="GO" id="GO:0006325">
    <property type="term" value="P:chromatin organization"/>
    <property type="evidence" value="ECO:0007669"/>
    <property type="project" value="TreeGrafter"/>
</dbReference>
<evidence type="ECO:0000313" key="3">
    <source>
        <dbReference type="Ensembl" id="ENSSAUP00010000539.1"/>
    </source>
</evidence>
<feature type="compositionally biased region" description="Low complexity" evidence="1">
    <location>
        <begin position="372"/>
        <end position="381"/>
    </location>
</feature>
<evidence type="ECO:0000259" key="2">
    <source>
        <dbReference type="Pfam" id="PF08729"/>
    </source>
</evidence>
<keyword evidence="4" id="KW-1185">Reference proteome</keyword>
<dbReference type="GO" id="GO:0005634">
    <property type="term" value="C:nucleus"/>
    <property type="evidence" value="ECO:0007669"/>
    <property type="project" value="TreeGrafter"/>
</dbReference>
<feature type="region of interest" description="Disordered" evidence="1">
    <location>
        <begin position="346"/>
        <end position="386"/>
    </location>
</feature>
<reference evidence="3" key="2">
    <citation type="submission" date="2025-08" db="UniProtKB">
        <authorList>
            <consortium name="Ensembl"/>
        </authorList>
    </citation>
    <scope>IDENTIFICATION</scope>
</reference>
<feature type="region of interest" description="Disordered" evidence="1">
    <location>
        <begin position="1"/>
        <end position="47"/>
    </location>
</feature>
<feature type="region of interest" description="Disordered" evidence="1">
    <location>
        <begin position="173"/>
        <end position="209"/>
    </location>
</feature>
<dbReference type="AlphaFoldDB" id="A0A671TF77"/>
<sequence>MAESRRVQLTTLSLDAAPSSDEPAAAHKSPPGAEQVKENGPDRPADTETVRLVLTLFDSDERSFPEFSYSQLVDNKINHRKDEVPLSRFDNEDKRANEEAAALAKKFEKKYGGKPKKKKDRIQDLIDIGYGYDDEDSFIDNSEAYDEFVPASITTKFGGFYINSGVLQFRQASDSEDQPAAETLEPSKKRKLNGGQDKPQKKKPCREDEGVKSKRYLLTLSAIGPDGEMKKKKKKSVGTLSVTSMLKKFQREKEKERQKVEKSQRAAAIMGVPTIPLCPADAAGGGGSGLTDPLLSLIGSINDHALIQAANTVDFDIDLDSLLDVTEGTLSPKMVPQPATETQLFQPKTEDQTQLQSLSTKTNSQLKPHSEPVQVQSQPSSTSAHLCVPLPDGLPAGLGDSIRKLTAVRILLFAFVQVNNFLRALTKLSIAAQWKGIQWTHR</sequence>
<dbReference type="InParanoid" id="A0A671TF77"/>
<dbReference type="Pfam" id="PF08729">
    <property type="entry name" value="HUN"/>
    <property type="match status" value="1"/>
</dbReference>